<dbReference type="PROSITE" id="PS00892">
    <property type="entry name" value="HIT_1"/>
    <property type="match status" value="1"/>
</dbReference>
<evidence type="ECO:0000256" key="5">
    <source>
        <dbReference type="PIRSR" id="PIRSR639383-3"/>
    </source>
</evidence>
<evidence type="ECO:0000313" key="10">
    <source>
        <dbReference type="EMBL" id="KAJ4846075.1"/>
    </source>
</evidence>
<keyword evidence="1 7" id="KW-0547">Nucleotide-binding</keyword>
<feature type="binding site" evidence="4">
    <location>
        <position position="141"/>
    </location>
    <ligand>
        <name>substrate</name>
    </ligand>
</feature>
<dbReference type="GO" id="GO:0000166">
    <property type="term" value="F:nucleotide binding"/>
    <property type="evidence" value="ECO:0007669"/>
    <property type="project" value="UniProtKB-KW"/>
</dbReference>
<dbReference type="FunFam" id="3.30.428.10:FF:000011">
    <property type="entry name" value="Fragile histidine triad"/>
    <property type="match status" value="1"/>
</dbReference>
<dbReference type="InterPro" id="IPR039383">
    <property type="entry name" value="FHIT"/>
</dbReference>
<dbReference type="OrthoDB" id="680339at2759"/>
<proteinExistence type="predicted"/>
<name>A0A9Q0JMH1_9ROSI</name>
<dbReference type="PANTHER" id="PTHR46243">
    <property type="entry name" value="BIS(5'-ADENOSYL)-TRIPHOSPHATASE"/>
    <property type="match status" value="1"/>
</dbReference>
<dbReference type="EMBL" id="JAKUCV010001511">
    <property type="protein sequence ID" value="KAJ4846075.1"/>
    <property type="molecule type" value="Genomic_DNA"/>
</dbReference>
<accession>A0A9Q0JMH1</accession>
<dbReference type="PROSITE" id="PS51084">
    <property type="entry name" value="HIT_2"/>
    <property type="match status" value="1"/>
</dbReference>
<feature type="domain" description="HIT" evidence="9">
    <location>
        <begin position="93"/>
        <end position="167"/>
    </location>
</feature>
<feature type="active site" description="Tele-AMP-histidine intermediate" evidence="3">
    <location>
        <position position="154"/>
    </location>
</feature>
<feature type="short sequence motif" description="Histidine triad motif" evidence="6">
    <location>
        <begin position="152"/>
        <end position="156"/>
    </location>
</feature>
<dbReference type="PANTHER" id="PTHR46243:SF5">
    <property type="entry name" value="BIS(5'-ADENOSYL)-TRIPHOSPHATASE"/>
    <property type="match status" value="1"/>
</dbReference>
<evidence type="ECO:0000256" key="1">
    <source>
        <dbReference type="ARBA" id="ARBA00022741"/>
    </source>
</evidence>
<feature type="binding site" evidence="4">
    <location>
        <position position="156"/>
    </location>
    <ligand>
        <name>substrate</name>
    </ligand>
</feature>
<keyword evidence="8" id="KW-0812">Transmembrane</keyword>
<gene>
    <name evidence="10" type="ORF">Tsubulata_027398</name>
</gene>
<evidence type="ECO:0000256" key="7">
    <source>
        <dbReference type="RuleBase" id="RU366076"/>
    </source>
</evidence>
<dbReference type="InterPro" id="IPR011146">
    <property type="entry name" value="HIT-like"/>
</dbReference>
<reference evidence="10" key="2">
    <citation type="journal article" date="2023" name="Plants (Basel)">
        <title>Annotation of the Turnera subulata (Passifloraceae) Draft Genome Reveals the S-Locus Evolved after the Divergence of Turneroideae from Passifloroideae in a Stepwise Manner.</title>
        <authorList>
            <person name="Henning P.M."/>
            <person name="Roalson E.H."/>
            <person name="Mir W."/>
            <person name="McCubbin A.G."/>
            <person name="Shore J.S."/>
        </authorList>
    </citation>
    <scope>NUCLEOTIDE SEQUENCE</scope>
    <source>
        <strain evidence="10">F60SS</strain>
    </source>
</reference>
<dbReference type="SUPFAM" id="SSF54197">
    <property type="entry name" value="HIT-like"/>
    <property type="match status" value="1"/>
</dbReference>
<feature type="binding site" evidence="4">
    <location>
        <position position="38"/>
    </location>
    <ligand>
        <name>substrate</name>
    </ligand>
</feature>
<dbReference type="InterPro" id="IPR019808">
    <property type="entry name" value="Histidine_triad_CS"/>
</dbReference>
<evidence type="ECO:0000259" key="9">
    <source>
        <dbReference type="PROSITE" id="PS51084"/>
    </source>
</evidence>
<dbReference type="GO" id="GO:0047710">
    <property type="term" value="F:bis(5'-adenosyl)-triphosphatase activity"/>
    <property type="evidence" value="ECO:0007669"/>
    <property type="project" value="UniProtKB-UniRule"/>
</dbReference>
<reference evidence="10" key="1">
    <citation type="submission" date="2022-02" db="EMBL/GenBank/DDBJ databases">
        <authorList>
            <person name="Henning P.M."/>
            <person name="McCubbin A.G."/>
            <person name="Shore J.S."/>
        </authorList>
    </citation>
    <scope>NUCLEOTIDE SEQUENCE</scope>
    <source>
        <strain evidence="10">F60SS</strain>
        <tissue evidence="10">Leaves</tissue>
    </source>
</reference>
<evidence type="ECO:0000313" key="11">
    <source>
        <dbReference type="Proteomes" id="UP001141552"/>
    </source>
</evidence>
<comment type="caution">
    <text evidence="10">The sequence shown here is derived from an EMBL/GenBank/DDBJ whole genome shotgun (WGS) entry which is preliminary data.</text>
</comment>
<protein>
    <recommendedName>
        <fullName evidence="7">Bis(5'-adenosyl)-triphosphatase</fullName>
        <ecNumber evidence="7">3.6.1.29</ecNumber>
    </recommendedName>
</protein>
<dbReference type="Proteomes" id="UP001141552">
    <property type="component" value="Unassembled WGS sequence"/>
</dbReference>
<keyword evidence="2 7" id="KW-0378">Hydrolase</keyword>
<evidence type="ECO:0000256" key="8">
    <source>
        <dbReference type="SAM" id="Phobius"/>
    </source>
</evidence>
<dbReference type="EC" id="3.6.1.29" evidence="7"/>
<dbReference type="AlphaFoldDB" id="A0A9Q0JMH1"/>
<dbReference type="GO" id="GO:0047627">
    <property type="term" value="F:adenylylsulfatase activity"/>
    <property type="evidence" value="ECO:0007669"/>
    <property type="project" value="UniProtKB-ARBA"/>
</dbReference>
<organism evidence="10 11">
    <name type="scientific">Turnera subulata</name>
    <dbReference type="NCBI Taxonomy" id="218843"/>
    <lineage>
        <taxon>Eukaryota</taxon>
        <taxon>Viridiplantae</taxon>
        <taxon>Streptophyta</taxon>
        <taxon>Embryophyta</taxon>
        <taxon>Tracheophyta</taxon>
        <taxon>Spermatophyta</taxon>
        <taxon>Magnoliopsida</taxon>
        <taxon>eudicotyledons</taxon>
        <taxon>Gunneridae</taxon>
        <taxon>Pentapetalae</taxon>
        <taxon>rosids</taxon>
        <taxon>fabids</taxon>
        <taxon>Malpighiales</taxon>
        <taxon>Passifloraceae</taxon>
        <taxon>Turnera</taxon>
    </lineage>
</organism>
<dbReference type="InterPro" id="IPR036265">
    <property type="entry name" value="HIT-like_sf"/>
</dbReference>
<sequence length="212" mass="24247">MSTTMTTAEESDYYTFGPHKIHPKDVFYTTHLSFAMVNLRPVLPGFSSSSPHLFFLLISLLLLLLLTVDRISTMSLLIHLSGSNLIALTFYVHVLIVPKRDVKRVVDLTSDETIDLWLTAQKVARMLEPFHKATSLTFTIQDGPQAGQSVPHVHIHIVPRKVGDFENNDEIYDAIDEKEKELNKQLNLDKERKDRSFEERAREADECRSLLL</sequence>
<feature type="binding site" evidence="4">
    <location>
        <begin position="147"/>
        <end position="150"/>
    </location>
    <ligand>
        <name>substrate</name>
    </ligand>
</feature>
<dbReference type="CDD" id="cd01275">
    <property type="entry name" value="FHIT"/>
    <property type="match status" value="1"/>
</dbReference>
<evidence type="ECO:0000256" key="6">
    <source>
        <dbReference type="PROSITE-ProRule" id="PRU00464"/>
    </source>
</evidence>
<feature type="transmembrane region" description="Helical" evidence="8">
    <location>
        <begin position="52"/>
        <end position="69"/>
    </location>
</feature>
<dbReference type="Gene3D" id="3.30.428.10">
    <property type="entry name" value="HIT-like"/>
    <property type="match status" value="1"/>
</dbReference>
<keyword evidence="8" id="KW-0472">Membrane</keyword>
<evidence type="ECO:0000256" key="2">
    <source>
        <dbReference type="ARBA" id="ARBA00022801"/>
    </source>
</evidence>
<feature type="transmembrane region" description="Helical" evidence="8">
    <location>
        <begin position="76"/>
        <end position="96"/>
    </location>
</feature>
<dbReference type="Pfam" id="PF01230">
    <property type="entry name" value="HIT"/>
    <property type="match status" value="1"/>
</dbReference>
<comment type="catalytic activity">
    <reaction evidence="7">
        <text>P(1),P(3)-bis(5'-adenosyl) triphosphate + H2O = AMP + ADP + 2 H(+)</text>
        <dbReference type="Rhea" id="RHEA:13893"/>
        <dbReference type="ChEBI" id="CHEBI:15377"/>
        <dbReference type="ChEBI" id="CHEBI:15378"/>
        <dbReference type="ChEBI" id="CHEBI:58529"/>
        <dbReference type="ChEBI" id="CHEBI:456215"/>
        <dbReference type="ChEBI" id="CHEBI:456216"/>
        <dbReference type="EC" id="3.6.1.29"/>
    </reaction>
</comment>
<dbReference type="InterPro" id="IPR051884">
    <property type="entry name" value="Bis(5'-adenosyl)-TPase_reg"/>
</dbReference>
<keyword evidence="11" id="KW-1185">Reference proteome</keyword>
<feature type="binding site" evidence="4">
    <location>
        <position position="19"/>
    </location>
    <ligand>
        <name>substrate</name>
    </ligand>
</feature>
<evidence type="ECO:0000256" key="4">
    <source>
        <dbReference type="PIRSR" id="PIRSR639383-2"/>
    </source>
</evidence>
<comment type="cofactor">
    <cofactor evidence="7">
        <name>Mn(2+)</name>
        <dbReference type="ChEBI" id="CHEBI:29035"/>
    </cofactor>
</comment>
<feature type="site" description="Important for induction of apoptosis" evidence="5">
    <location>
        <position position="172"/>
    </location>
</feature>
<keyword evidence="8" id="KW-1133">Transmembrane helix</keyword>
<evidence type="ECO:0000256" key="3">
    <source>
        <dbReference type="PIRSR" id="PIRSR639383-1"/>
    </source>
</evidence>